<dbReference type="CDD" id="cd07432">
    <property type="entry name" value="PHP_HisPPase"/>
    <property type="match status" value="1"/>
</dbReference>
<evidence type="ECO:0000313" key="3">
    <source>
        <dbReference type="Proteomes" id="UP000647491"/>
    </source>
</evidence>
<keyword evidence="3" id="KW-1185">Reference proteome</keyword>
<proteinExistence type="predicted"/>
<dbReference type="RefSeq" id="WP_022273960.1">
    <property type="nucleotide sequence ID" value="NZ_JACRTJ010000006.1"/>
</dbReference>
<dbReference type="InterPro" id="IPR004013">
    <property type="entry name" value="PHP_dom"/>
</dbReference>
<organism evidence="2 3">
    <name type="scientific">Enterocloster hominis</name>
    <name type="common">ex Liu et al. 2021</name>
    <dbReference type="NCBI Taxonomy" id="2763663"/>
    <lineage>
        <taxon>Bacteria</taxon>
        <taxon>Bacillati</taxon>
        <taxon>Bacillota</taxon>
        <taxon>Clostridia</taxon>
        <taxon>Lachnospirales</taxon>
        <taxon>Lachnospiraceae</taxon>
        <taxon>Enterocloster</taxon>
    </lineage>
</organism>
<sequence>MLVDMHLHESTCSSDSKMTLEEIVATARERGLDAVCITDHDSMGLKETAERYSRETGFPIFVGVEYFSLWGDITAFGIDRFPDKRIPAQDFVDQVNAAGGFCVACHPFRNNNRGFEDHLWEIQGLHGVEVLNGSTDMEANRKALSICKARNMQMVGASDAHWTSQLGKYATMVPGEPKDLEEFVAALHKGGLKPAIYEEGKGYRIVDTF</sequence>
<dbReference type="EMBL" id="JACRTJ010000006">
    <property type="protein sequence ID" value="MBC8598107.1"/>
    <property type="molecule type" value="Genomic_DNA"/>
</dbReference>
<reference evidence="2 3" key="1">
    <citation type="submission" date="2020-08" db="EMBL/GenBank/DDBJ databases">
        <title>Genome public.</title>
        <authorList>
            <person name="Liu C."/>
            <person name="Sun Q."/>
        </authorList>
    </citation>
    <scope>NUCLEOTIDE SEQUENCE [LARGE SCALE GENOMIC DNA]</scope>
    <source>
        <strain evidence="2 3">BX10</strain>
    </source>
</reference>
<accession>A0ABR7NRX7</accession>
<evidence type="ECO:0000259" key="1">
    <source>
        <dbReference type="SMART" id="SM00481"/>
    </source>
</evidence>
<dbReference type="PANTHER" id="PTHR42924">
    <property type="entry name" value="EXONUCLEASE"/>
    <property type="match status" value="1"/>
</dbReference>
<dbReference type="Pfam" id="PF13263">
    <property type="entry name" value="PHP_C"/>
    <property type="match status" value="1"/>
</dbReference>
<dbReference type="SUPFAM" id="SSF89550">
    <property type="entry name" value="PHP domain-like"/>
    <property type="match status" value="1"/>
</dbReference>
<dbReference type="Proteomes" id="UP000647491">
    <property type="component" value="Unassembled WGS sequence"/>
</dbReference>
<comment type="caution">
    <text evidence="2">The sequence shown here is derived from an EMBL/GenBank/DDBJ whole genome shotgun (WGS) entry which is preliminary data.</text>
</comment>
<dbReference type="InterPro" id="IPR016195">
    <property type="entry name" value="Pol/histidinol_Pase-like"/>
</dbReference>
<dbReference type="Pfam" id="PF02811">
    <property type="entry name" value="PHP"/>
    <property type="match status" value="1"/>
</dbReference>
<name>A0ABR7NRX7_9FIRM</name>
<dbReference type="InterPro" id="IPR052018">
    <property type="entry name" value="PHP_domain"/>
</dbReference>
<dbReference type="SMART" id="SM00481">
    <property type="entry name" value="POLIIIAc"/>
    <property type="match status" value="1"/>
</dbReference>
<gene>
    <name evidence="2" type="ORF">H8708_02500</name>
</gene>
<dbReference type="InterPro" id="IPR003141">
    <property type="entry name" value="Pol/His_phosphatase_N"/>
</dbReference>
<dbReference type="PANTHER" id="PTHR42924:SF3">
    <property type="entry name" value="POLYMERASE_HISTIDINOL PHOSPHATASE N-TERMINAL DOMAIN-CONTAINING PROTEIN"/>
    <property type="match status" value="1"/>
</dbReference>
<evidence type="ECO:0000313" key="2">
    <source>
        <dbReference type="EMBL" id="MBC8598107.1"/>
    </source>
</evidence>
<feature type="domain" description="Polymerase/histidinol phosphatase N-terminal" evidence="1">
    <location>
        <begin position="3"/>
        <end position="70"/>
    </location>
</feature>
<dbReference type="Gene3D" id="3.20.20.140">
    <property type="entry name" value="Metal-dependent hydrolases"/>
    <property type="match status" value="1"/>
</dbReference>
<protein>
    <submittedName>
        <fullName evidence="2">PHP domain-containing protein</fullName>
    </submittedName>
</protein>